<dbReference type="STRING" id="1508404.JMA_34470"/>
<dbReference type="EMBL" id="CP009416">
    <property type="protein sequence ID" value="AJD92765.1"/>
    <property type="molecule type" value="Genomic_DNA"/>
</dbReference>
<organism evidence="1 2">
    <name type="scientific">Jeotgalibacillus malaysiensis</name>
    <dbReference type="NCBI Taxonomy" id="1508404"/>
    <lineage>
        <taxon>Bacteria</taxon>
        <taxon>Bacillati</taxon>
        <taxon>Bacillota</taxon>
        <taxon>Bacilli</taxon>
        <taxon>Bacillales</taxon>
        <taxon>Caryophanaceae</taxon>
        <taxon>Jeotgalibacillus</taxon>
    </lineage>
</organism>
<name>A0A0B5AR90_9BACL</name>
<dbReference type="BioCyc" id="JESP1508404:G14D9-12729-MONOMER"/>
<evidence type="ECO:0000313" key="2">
    <source>
        <dbReference type="Proteomes" id="UP000031449"/>
    </source>
</evidence>
<reference evidence="1 2" key="1">
    <citation type="submission" date="2014-08" db="EMBL/GenBank/DDBJ databases">
        <title>Complete genome of a marine bacteria Jeotgalibacillus malaysiensis.</title>
        <authorList>
            <person name="Yaakop A.S."/>
            <person name="Chan K.-G."/>
            <person name="Goh K.M."/>
        </authorList>
    </citation>
    <scope>NUCLEOTIDE SEQUENCE [LARGE SCALE GENOMIC DNA]</scope>
    <source>
        <strain evidence="1 2">D5</strain>
    </source>
</reference>
<evidence type="ECO:0000313" key="1">
    <source>
        <dbReference type="EMBL" id="AJD92765.1"/>
    </source>
</evidence>
<accession>A0A0B5AR90</accession>
<dbReference type="AlphaFoldDB" id="A0A0B5AR90"/>
<proteinExistence type="predicted"/>
<gene>
    <name evidence="1" type="ORF">JMA_34470</name>
</gene>
<dbReference type="HOGENOM" id="CLU_3311102_0_0_9"/>
<sequence>MLLLQFTPSFKTIHAVTSFSLAYYHYFIKNMKYNNEMGS</sequence>
<protein>
    <submittedName>
        <fullName evidence="1">Uncharacterized protein</fullName>
    </submittedName>
</protein>
<dbReference type="Proteomes" id="UP000031449">
    <property type="component" value="Chromosome"/>
</dbReference>
<keyword evidence="2" id="KW-1185">Reference proteome</keyword>
<dbReference type="KEGG" id="jeo:JMA_34470"/>